<gene>
    <name evidence="1" type="ORF">POPTR_004G111050v4</name>
</gene>
<protein>
    <submittedName>
        <fullName evidence="1">Uncharacterized protein</fullName>
    </submittedName>
</protein>
<proteinExistence type="predicted"/>
<evidence type="ECO:0000313" key="2">
    <source>
        <dbReference type="Proteomes" id="UP000006729"/>
    </source>
</evidence>
<reference evidence="1 2" key="1">
    <citation type="journal article" date="2006" name="Science">
        <title>The genome of black cottonwood, Populus trichocarpa (Torr. &amp; Gray).</title>
        <authorList>
            <person name="Tuskan G.A."/>
            <person name="Difazio S."/>
            <person name="Jansson S."/>
            <person name="Bohlmann J."/>
            <person name="Grigoriev I."/>
            <person name="Hellsten U."/>
            <person name="Putnam N."/>
            <person name="Ralph S."/>
            <person name="Rombauts S."/>
            <person name="Salamov A."/>
            <person name="Schein J."/>
            <person name="Sterck L."/>
            <person name="Aerts A."/>
            <person name="Bhalerao R.R."/>
            <person name="Bhalerao R.P."/>
            <person name="Blaudez D."/>
            <person name="Boerjan W."/>
            <person name="Brun A."/>
            <person name="Brunner A."/>
            <person name="Busov V."/>
            <person name="Campbell M."/>
            <person name="Carlson J."/>
            <person name="Chalot M."/>
            <person name="Chapman J."/>
            <person name="Chen G.L."/>
            <person name="Cooper D."/>
            <person name="Coutinho P.M."/>
            <person name="Couturier J."/>
            <person name="Covert S."/>
            <person name="Cronk Q."/>
            <person name="Cunningham R."/>
            <person name="Davis J."/>
            <person name="Degroeve S."/>
            <person name="Dejardin A."/>
            <person name="Depamphilis C."/>
            <person name="Detter J."/>
            <person name="Dirks B."/>
            <person name="Dubchak I."/>
            <person name="Duplessis S."/>
            <person name="Ehlting J."/>
            <person name="Ellis B."/>
            <person name="Gendler K."/>
            <person name="Goodstein D."/>
            <person name="Gribskov M."/>
            <person name="Grimwood J."/>
            <person name="Groover A."/>
            <person name="Gunter L."/>
            <person name="Hamberger B."/>
            <person name="Heinze B."/>
            <person name="Helariutta Y."/>
            <person name="Henrissat B."/>
            <person name="Holligan D."/>
            <person name="Holt R."/>
            <person name="Huang W."/>
            <person name="Islam-Faridi N."/>
            <person name="Jones S."/>
            <person name="Jones-Rhoades M."/>
            <person name="Jorgensen R."/>
            <person name="Joshi C."/>
            <person name="Kangasjarvi J."/>
            <person name="Karlsson J."/>
            <person name="Kelleher C."/>
            <person name="Kirkpatrick R."/>
            <person name="Kirst M."/>
            <person name="Kohler A."/>
            <person name="Kalluri U."/>
            <person name="Larimer F."/>
            <person name="Leebens-Mack J."/>
            <person name="Leple J.C."/>
            <person name="Locascio P."/>
            <person name="Lou Y."/>
            <person name="Lucas S."/>
            <person name="Martin F."/>
            <person name="Montanini B."/>
            <person name="Napoli C."/>
            <person name="Nelson D.R."/>
            <person name="Nelson C."/>
            <person name="Nieminen K."/>
            <person name="Nilsson O."/>
            <person name="Pereda V."/>
            <person name="Peter G."/>
            <person name="Philippe R."/>
            <person name="Pilate G."/>
            <person name="Poliakov A."/>
            <person name="Razumovskaya J."/>
            <person name="Richardson P."/>
            <person name="Rinaldi C."/>
            <person name="Ritland K."/>
            <person name="Rouze P."/>
            <person name="Ryaboy D."/>
            <person name="Schmutz J."/>
            <person name="Schrader J."/>
            <person name="Segerman B."/>
            <person name="Shin H."/>
            <person name="Siddiqui A."/>
            <person name="Sterky F."/>
            <person name="Terry A."/>
            <person name="Tsai C.J."/>
            <person name="Uberbacher E."/>
            <person name="Unneberg P."/>
            <person name="Vahala J."/>
            <person name="Wall K."/>
            <person name="Wessler S."/>
            <person name="Yang G."/>
            <person name="Yin T."/>
            <person name="Douglas C."/>
            <person name="Marra M."/>
            <person name="Sandberg G."/>
            <person name="Van de Peer Y."/>
            <person name="Rokhsar D."/>
        </authorList>
    </citation>
    <scope>NUCLEOTIDE SEQUENCE [LARGE SCALE GENOMIC DNA]</scope>
    <source>
        <strain evidence="2">cv. Nisqually</strain>
    </source>
</reference>
<dbReference type="EMBL" id="CM009293">
    <property type="protein sequence ID" value="KAI9396335.1"/>
    <property type="molecule type" value="Genomic_DNA"/>
</dbReference>
<accession>A0ACC0T4B2</accession>
<keyword evidence="2" id="KW-1185">Reference proteome</keyword>
<sequence>MAEKSQQNLWPTEASSHQFSLPSGQRPKPPPPVEYYHCDLPESALVFTSSRWKISPPPRADERELYAPPKAGSCIPEEEEDEQCW</sequence>
<name>A0ACC0T4B2_POPTR</name>
<organism evidence="1 2">
    <name type="scientific">Populus trichocarpa</name>
    <name type="common">Western balsam poplar</name>
    <name type="synonym">Populus balsamifera subsp. trichocarpa</name>
    <dbReference type="NCBI Taxonomy" id="3694"/>
    <lineage>
        <taxon>Eukaryota</taxon>
        <taxon>Viridiplantae</taxon>
        <taxon>Streptophyta</taxon>
        <taxon>Embryophyta</taxon>
        <taxon>Tracheophyta</taxon>
        <taxon>Spermatophyta</taxon>
        <taxon>Magnoliopsida</taxon>
        <taxon>eudicotyledons</taxon>
        <taxon>Gunneridae</taxon>
        <taxon>Pentapetalae</taxon>
        <taxon>rosids</taxon>
        <taxon>fabids</taxon>
        <taxon>Malpighiales</taxon>
        <taxon>Salicaceae</taxon>
        <taxon>Saliceae</taxon>
        <taxon>Populus</taxon>
    </lineage>
</organism>
<comment type="caution">
    <text evidence="1">The sequence shown here is derived from an EMBL/GenBank/DDBJ whole genome shotgun (WGS) entry which is preliminary data.</text>
</comment>
<evidence type="ECO:0000313" key="1">
    <source>
        <dbReference type="EMBL" id="KAI9396335.1"/>
    </source>
</evidence>
<dbReference type="Proteomes" id="UP000006729">
    <property type="component" value="Chromosome 4"/>
</dbReference>